<dbReference type="InterPro" id="IPR017853">
    <property type="entry name" value="GH"/>
</dbReference>
<accession>G6AEI1</accession>
<protein>
    <recommendedName>
        <fullName evidence="1">Glycosyl hydrolase family 13 catalytic domain-containing protein</fullName>
    </recommendedName>
</protein>
<organism evidence="2 3">
    <name type="scientific">Prevotella histicola F0411</name>
    <dbReference type="NCBI Taxonomy" id="857291"/>
    <lineage>
        <taxon>Bacteria</taxon>
        <taxon>Pseudomonadati</taxon>
        <taxon>Bacteroidota</taxon>
        <taxon>Bacteroidia</taxon>
        <taxon>Bacteroidales</taxon>
        <taxon>Prevotellaceae</taxon>
        <taxon>Prevotella</taxon>
    </lineage>
</organism>
<dbReference type="Proteomes" id="UP000004597">
    <property type="component" value="Unassembled WGS sequence"/>
</dbReference>
<name>G6AEI1_9BACT</name>
<dbReference type="PATRIC" id="fig|857291.3.peg.502"/>
<dbReference type="Gene3D" id="2.60.40.1180">
    <property type="entry name" value="Golgi alpha-mannosidase II"/>
    <property type="match status" value="1"/>
</dbReference>
<dbReference type="SUPFAM" id="SSF51011">
    <property type="entry name" value="Glycosyl hydrolase domain"/>
    <property type="match status" value="1"/>
</dbReference>
<gene>
    <name evidence="2" type="ORF">HMPREF9138_00508</name>
</gene>
<dbReference type="InterPro" id="IPR006047">
    <property type="entry name" value="GH13_cat_dom"/>
</dbReference>
<dbReference type="CDD" id="cd11349">
    <property type="entry name" value="AmyAc_3"/>
    <property type="match status" value="1"/>
</dbReference>
<dbReference type="HOGENOM" id="CLU_023351_0_0_10"/>
<proteinExistence type="predicted"/>
<evidence type="ECO:0000313" key="3">
    <source>
        <dbReference type="Proteomes" id="UP000004597"/>
    </source>
</evidence>
<dbReference type="SMART" id="SM00642">
    <property type="entry name" value="Aamy"/>
    <property type="match status" value="1"/>
</dbReference>
<dbReference type="Gene3D" id="3.20.20.80">
    <property type="entry name" value="Glycosidases"/>
    <property type="match status" value="2"/>
</dbReference>
<evidence type="ECO:0000313" key="2">
    <source>
        <dbReference type="EMBL" id="EHG17180.1"/>
    </source>
</evidence>
<dbReference type="SUPFAM" id="SSF51445">
    <property type="entry name" value="(Trans)glycosidases"/>
    <property type="match status" value="1"/>
</dbReference>
<comment type="caution">
    <text evidence="2">The sequence shown here is derived from an EMBL/GenBank/DDBJ whole genome shotgun (WGS) entry which is preliminary data.</text>
</comment>
<dbReference type="EMBL" id="AFXP01000003">
    <property type="protein sequence ID" value="EHG17180.1"/>
    <property type="molecule type" value="Genomic_DNA"/>
</dbReference>
<sequence length="573" mass="65741">MGRGLFILFMKTKLAIYQVFTRTFGNRILTRKEYGTIAENGVGKMNDLDRTVLQQIQGLGITHVWYTGVIRHATCTDYSLFGIPQQNPHVVKGRAGSPYAITDYYDIDPDIATNVDKRMEEFENLVFRTHAEGLKVLIDFVPNHVARQYKSIAKPEGVEDLGQGDDTGKHFDMQNNFYYCPGEYLDLSGVPTYDYATGAETYMEFPAKCTGNDRFDSHPQQNDWYETIKLNYGIDYCDAGGRSFHYDPIPSTWKKMTDILLYWAGKGIDGFRCDMAEMVPCEFWAYAIRAVKAHYPEVIFIAEVYNPELYRMYIHSGFDYLYDKVGMYDCVRGVICGERAAVSITSEWQKIDDIRNHMLYFLENHDEQRIASDFFAGEPRKAIPGMLVTALLYQNPVMVYAGQEFGERGMDKEGFSGCDGRSTIFDYWTVESVYKGFWNKKQLTNETKSLLLTYQRILKICNNEVAAREGQSYDLMYVNVQSDKFNSHRQFAFLRKAEDEVLLIVANFSKDKKYIGVTIPSHAFEFLGLSTGNVVMTDLLSGDSLSATLEPNKQVEMEVDGYYGRVYKFMIKK</sequence>
<dbReference type="Pfam" id="PF00128">
    <property type="entry name" value="Alpha-amylase"/>
    <property type="match status" value="1"/>
</dbReference>
<dbReference type="STRING" id="857291.HMPREF9138_00508"/>
<dbReference type="GO" id="GO:0009313">
    <property type="term" value="P:oligosaccharide catabolic process"/>
    <property type="evidence" value="ECO:0007669"/>
    <property type="project" value="TreeGrafter"/>
</dbReference>
<dbReference type="InterPro" id="IPR013780">
    <property type="entry name" value="Glyco_hydro_b"/>
</dbReference>
<dbReference type="PANTHER" id="PTHR10357:SF205">
    <property type="entry name" value="O-GLYCOSYL HYDROLASE FAMILY 13"/>
    <property type="match status" value="1"/>
</dbReference>
<dbReference type="GO" id="GO:0004556">
    <property type="term" value="F:alpha-amylase activity"/>
    <property type="evidence" value="ECO:0007669"/>
    <property type="project" value="TreeGrafter"/>
</dbReference>
<dbReference type="PANTHER" id="PTHR10357">
    <property type="entry name" value="ALPHA-AMYLASE FAMILY MEMBER"/>
    <property type="match status" value="1"/>
</dbReference>
<reference evidence="2 3" key="1">
    <citation type="submission" date="2011-10" db="EMBL/GenBank/DDBJ databases">
        <title>The Genome Sequence of Prevotella histicola F0411.</title>
        <authorList>
            <consortium name="The Broad Institute Genome Sequencing Platform"/>
            <person name="Earl A."/>
            <person name="Ward D."/>
            <person name="Feldgarden M."/>
            <person name="Gevers D."/>
            <person name="Izard J."/>
            <person name="Ganesan A."/>
            <person name="Blanton J.M."/>
            <person name="Baranova O.V."/>
            <person name="Tanner A.C."/>
            <person name="Mathney J.M.J."/>
            <person name="Dewhirst F.E."/>
            <person name="Young S.K."/>
            <person name="Zeng Q."/>
            <person name="Gargeya S."/>
            <person name="Fitzgerald M."/>
            <person name="Haas B."/>
            <person name="Abouelleil A."/>
            <person name="Alvarado L."/>
            <person name="Arachchi H.M."/>
            <person name="Berlin A."/>
            <person name="Brown A."/>
            <person name="Chapman S.B."/>
            <person name="Chen Z."/>
            <person name="Dunbar C."/>
            <person name="Freedman E."/>
            <person name="Gearin G."/>
            <person name="Gellesch M."/>
            <person name="Goldberg J."/>
            <person name="Griggs A."/>
            <person name="Gujja S."/>
            <person name="Heiman D."/>
            <person name="Howarth C."/>
            <person name="Larson L."/>
            <person name="Lui A."/>
            <person name="MacDonald P.J.P."/>
            <person name="Montmayeur A."/>
            <person name="Murphy C."/>
            <person name="Neiman D."/>
            <person name="Pearson M."/>
            <person name="Priest M."/>
            <person name="Roberts A."/>
            <person name="Saif S."/>
            <person name="Shea T."/>
            <person name="Shenoy N."/>
            <person name="Sisk P."/>
            <person name="Stolte C."/>
            <person name="Sykes S."/>
            <person name="Wortman J."/>
            <person name="Nusbaum C."/>
            <person name="Birren B."/>
        </authorList>
    </citation>
    <scope>NUCLEOTIDE SEQUENCE [LARGE SCALE GENOMIC DNA]</scope>
    <source>
        <strain evidence="2 3">F0411</strain>
    </source>
</reference>
<feature type="domain" description="Glycosyl hydrolase family 13 catalytic" evidence="1">
    <location>
        <begin position="18"/>
        <end position="444"/>
    </location>
</feature>
<keyword evidence="3" id="KW-1185">Reference proteome</keyword>
<dbReference type="AlphaFoldDB" id="G6AEI1"/>
<evidence type="ECO:0000259" key="1">
    <source>
        <dbReference type="SMART" id="SM00642"/>
    </source>
</evidence>